<dbReference type="CDD" id="cd02808">
    <property type="entry name" value="GltS_FMN"/>
    <property type="match status" value="1"/>
</dbReference>
<dbReference type="SUPFAM" id="SSF51395">
    <property type="entry name" value="FMN-linked oxidoreductases"/>
    <property type="match status" value="1"/>
</dbReference>
<accession>A0A1F6H3I3</accession>
<evidence type="ECO:0000256" key="20">
    <source>
        <dbReference type="ARBA" id="ARBA00079921"/>
    </source>
</evidence>
<comment type="caution">
    <text evidence="23">The sequence shown here is derived from an EMBL/GenBank/DDBJ whole genome shotgun (WGS) entry which is preliminary data.</text>
</comment>
<keyword evidence="11" id="KW-0315">Glutamine amidotransferase</keyword>
<evidence type="ECO:0000256" key="11">
    <source>
        <dbReference type="ARBA" id="ARBA00022962"/>
    </source>
</evidence>
<dbReference type="Proteomes" id="UP000177583">
    <property type="component" value="Unassembled WGS sequence"/>
</dbReference>
<proteinExistence type="inferred from homology"/>
<keyword evidence="16" id="KW-0003">3Fe-4S</keyword>
<evidence type="ECO:0000256" key="14">
    <source>
        <dbReference type="ARBA" id="ARBA00023014"/>
    </source>
</evidence>
<dbReference type="FunFam" id="3.20.20.70:FF:000031">
    <property type="entry name" value="Glutamate synthase 1 [NADH]"/>
    <property type="match status" value="1"/>
</dbReference>
<dbReference type="FunFam" id="2.160.20.60:FF:000001">
    <property type="entry name" value="Glutamate synthase, large subunit"/>
    <property type="match status" value="1"/>
</dbReference>
<comment type="cofactor">
    <cofactor evidence="2">
        <name>[3Fe-4S] cluster</name>
        <dbReference type="ChEBI" id="CHEBI:21137"/>
    </cofactor>
</comment>
<evidence type="ECO:0000256" key="8">
    <source>
        <dbReference type="ARBA" id="ARBA00022643"/>
    </source>
</evidence>
<evidence type="ECO:0000256" key="12">
    <source>
        <dbReference type="ARBA" id="ARBA00023002"/>
    </source>
</evidence>
<dbReference type="NCBIfam" id="NF008730">
    <property type="entry name" value="PRK11750.1"/>
    <property type="match status" value="1"/>
</dbReference>
<comment type="pathway">
    <text evidence="17">Amino-acid biosynthesis; L-glutamate biosynthesis via GLT pathway; L-glutamate from 2-oxoglutarate and L-glutamine (NADP(+) route): step 1/1.</text>
</comment>
<dbReference type="Pfam" id="PF04898">
    <property type="entry name" value="Glu_syn_central"/>
    <property type="match status" value="1"/>
</dbReference>
<evidence type="ECO:0000313" key="24">
    <source>
        <dbReference type="Proteomes" id="UP000177583"/>
    </source>
</evidence>
<dbReference type="GO" id="GO:0004355">
    <property type="term" value="F:glutamate synthase (NADPH) activity"/>
    <property type="evidence" value="ECO:0007669"/>
    <property type="project" value="UniProtKB-EC"/>
</dbReference>
<organism evidence="23 24">
    <name type="scientific">Candidatus Lambdaproteobacteria bacterium RIFOXYD2_FULL_56_26</name>
    <dbReference type="NCBI Taxonomy" id="1817773"/>
    <lineage>
        <taxon>Bacteria</taxon>
        <taxon>Pseudomonadati</taxon>
        <taxon>Pseudomonadota</taxon>
        <taxon>Candidatus Lambdaproteobacteria</taxon>
    </lineage>
</organism>
<dbReference type="Gene3D" id="3.20.20.70">
    <property type="entry name" value="Aldolase class I"/>
    <property type="match status" value="2"/>
</dbReference>
<dbReference type="InterPro" id="IPR017932">
    <property type="entry name" value="GATase_2_dom"/>
</dbReference>
<keyword evidence="13" id="KW-0408">Iron</keyword>
<keyword evidence="15" id="KW-0314">Glutamate biosynthesis</keyword>
<evidence type="ECO:0000256" key="19">
    <source>
        <dbReference type="ARBA" id="ARBA00072108"/>
    </source>
</evidence>
<comment type="similarity">
    <text evidence="4">Belongs to the glutamate synthase family.</text>
</comment>
<dbReference type="GO" id="GO:0019676">
    <property type="term" value="P:ammonia assimilation cycle"/>
    <property type="evidence" value="ECO:0007669"/>
    <property type="project" value="TreeGrafter"/>
</dbReference>
<evidence type="ECO:0000256" key="16">
    <source>
        <dbReference type="ARBA" id="ARBA00023291"/>
    </source>
</evidence>
<dbReference type="InterPro" id="IPR002932">
    <property type="entry name" value="Glu_synthdom"/>
</dbReference>
<dbReference type="InterPro" id="IPR013785">
    <property type="entry name" value="Aldolase_TIM"/>
</dbReference>
<dbReference type="GO" id="GO:0051538">
    <property type="term" value="F:3 iron, 4 sulfur cluster binding"/>
    <property type="evidence" value="ECO:0007669"/>
    <property type="project" value="UniProtKB-KW"/>
</dbReference>
<feature type="domain" description="Glutamine amidotransferase type-2" evidence="22">
    <location>
        <begin position="27"/>
        <end position="424"/>
    </location>
</feature>
<dbReference type="GO" id="GO:0046872">
    <property type="term" value="F:metal ion binding"/>
    <property type="evidence" value="ECO:0007669"/>
    <property type="project" value="UniProtKB-KW"/>
</dbReference>
<dbReference type="GO" id="GO:0006537">
    <property type="term" value="P:glutamate biosynthetic process"/>
    <property type="evidence" value="ECO:0007669"/>
    <property type="project" value="UniProtKB-KW"/>
</dbReference>
<evidence type="ECO:0000256" key="21">
    <source>
        <dbReference type="SAM" id="MobiDB-lite"/>
    </source>
</evidence>
<dbReference type="InterPro" id="IPR029055">
    <property type="entry name" value="Ntn_hydrolases_N"/>
</dbReference>
<evidence type="ECO:0000313" key="23">
    <source>
        <dbReference type="EMBL" id="OGH04948.1"/>
    </source>
</evidence>
<dbReference type="EC" id="1.4.1.13" evidence="5"/>
<evidence type="ECO:0000256" key="1">
    <source>
        <dbReference type="ARBA" id="ARBA00001917"/>
    </source>
</evidence>
<keyword evidence="12" id="KW-0560">Oxidoreductase</keyword>
<evidence type="ECO:0000256" key="18">
    <source>
        <dbReference type="ARBA" id="ARBA00048151"/>
    </source>
</evidence>
<dbReference type="FunFam" id="3.60.20.10:FF:000001">
    <property type="entry name" value="Glutamate synthase, large subunit"/>
    <property type="match status" value="1"/>
</dbReference>
<name>A0A1F6H3I3_9PROT</name>
<keyword evidence="8" id="KW-0288">FMN</keyword>
<evidence type="ECO:0000256" key="7">
    <source>
        <dbReference type="ARBA" id="ARBA00022630"/>
    </source>
</evidence>
<keyword evidence="9" id="KW-0479">Metal-binding</keyword>
<evidence type="ECO:0000256" key="3">
    <source>
        <dbReference type="ARBA" id="ARBA00001974"/>
    </source>
</evidence>
<dbReference type="CDD" id="cd00982">
    <property type="entry name" value="gltB_C"/>
    <property type="match status" value="1"/>
</dbReference>
<keyword evidence="6" id="KW-0028">Amino-acid biosynthesis</keyword>
<dbReference type="Pfam" id="PF01493">
    <property type="entry name" value="GXGXG"/>
    <property type="match status" value="1"/>
</dbReference>
<evidence type="ECO:0000256" key="9">
    <source>
        <dbReference type="ARBA" id="ARBA00022723"/>
    </source>
</evidence>
<evidence type="ECO:0000256" key="2">
    <source>
        <dbReference type="ARBA" id="ARBA00001927"/>
    </source>
</evidence>
<dbReference type="Pfam" id="PF00310">
    <property type="entry name" value="GATase_2"/>
    <property type="match status" value="1"/>
</dbReference>
<evidence type="ECO:0000256" key="4">
    <source>
        <dbReference type="ARBA" id="ARBA00009716"/>
    </source>
</evidence>
<evidence type="ECO:0000256" key="6">
    <source>
        <dbReference type="ARBA" id="ARBA00022605"/>
    </source>
</evidence>
<dbReference type="InterPro" id="IPR002489">
    <property type="entry name" value="Glu_synth_asu_C"/>
</dbReference>
<sequence length="1507" mass="166915">MNTPKTSAFGLPAQKGLYNPAFEHDACGVGVITQINGDRSHKLVRDGLSILINLEHRGAAGSDPLAGDGAGIMTQVPHQFLVAQMSKVGIELPVLGEYGVGMVFLPPEKQAREACKRIFEQVIQEEGQSLIGWRQVPSNNTCLSPAMLDMEPSVWQVFVRSNVGDFEAFERKLYVIRRQAEKRVQSAELLQSHFFYVCSLSHRTIVYKGMFLAYQLNEYYPDLSDPDFTSAIALVHQRYSTNTFPTWSLAQPFRFIAHNGEINTLRGNINWTKARESLYASSYFGEDIHKLTPVIQEGGSDSATFDNVFELLVATGRSMEHAFAMMVPEAWENQKQLDKELLGFYEYHAALIEPWDGPAAMIFTDGRYVVGGLDRNGLRPVRYVETLDGYFIMASEVGVLDVEVNNTKEKGRLGPGRMVLIDTEEGILIHNEELKSTLARQKPYARWVEENKIYRDQLPEPGTAAQPTFEQLRLYQRIFFYSFEELNRLIKPMAIKGEETTYSMGNDTPLAVLSDHPKSLFNYFKQLFAQVTNPAIDSIREELVMSLKSNIGGSSNILEESPVLCKMLEVPHPILTNAELEQFKQMDYYGFRSKVVHMGFPLDTMSLEQAIEEMCAQAEKAVDEGYRLLVLSDRCVNKTIAPIPSLLAVGAVHHSLIRKNKRGKIGLIIESGEVREVHHFAMLIGYGAGAINPYLAFETITQMEVNQELPTDLDSQQGHRNYISAVKKGLMKIFSKMGISTLASYQGAQIFEAVGLNSELIDRYFCGTNSVVEGIGLKELEEEVTLRHRRAYAPEARNFHKVMTAGEYHWRAQGEYHGYNPITINLLQQCTTRGDYQLFKKFTHHVDFQAHPQSLRHLFDLDLQPSLSIPVDQVESEDAICARFVSGAMSIGSISREAHEALAIAMNRIGGRSNSGEGGEDPTRFTQDANGDSRRSKIKQVASGRFGVTSHYLTNADEIQIKISQGAKPGEGGQLPGFKVDEYIGKIRHTIPGVTLISPPPHHDIYSIEDLAQLIFDLKNSNDKADINVKLVSESGVGTVAAGVSKALADSVTIAGHDGGTGASPATSIKHAGLPWEIGLAEVQQTLVVNNLRGQIRVQVDGQLKTGRDVVIAALLGAEEFGFATSTLVILGCIMMRKCHLNTCPVGVATQDVELRSKFKGNPDHVIHFFRFLARETREYMAQLGFRTFEEMIGQVERLKTRNAINHWKAKGLDFSRLFVKQTSREGAYRALSKPPKNLEHILDQQLIALAKPALEKGTAVSFPMEIRNRNRTTGTMLGSEITRAFGAEGLPEDTIHITFTGTAGQSFGAFIPQGLTLDLKGDANDYVGKGLSGGKIIISTPEGSKWKASSNMIVGNTVLYGATGGQAFFNGKAGERFGVRNSGATAVVEGVGDHGCEYMTGGLVVVLGETGKNFAAGMSGGVAFVYDQYQNFKKRCNVSMVDIERINSPEDAQLLKGLVEKHFQYTHSKRAKTLLDNWKNTFEDFVMVIPLEYRKVLALTSKIKAS</sequence>
<evidence type="ECO:0000256" key="13">
    <source>
        <dbReference type="ARBA" id="ARBA00023004"/>
    </source>
</evidence>
<keyword evidence="7" id="KW-0285">Flavoprotein</keyword>
<dbReference type="Pfam" id="PF01645">
    <property type="entry name" value="Glu_synthase"/>
    <property type="match status" value="1"/>
</dbReference>
<comment type="cofactor">
    <cofactor evidence="3">
        <name>FAD</name>
        <dbReference type="ChEBI" id="CHEBI:57692"/>
    </cofactor>
</comment>
<reference evidence="23 24" key="1">
    <citation type="journal article" date="2016" name="Nat. Commun.">
        <title>Thousands of microbial genomes shed light on interconnected biogeochemical processes in an aquifer system.</title>
        <authorList>
            <person name="Anantharaman K."/>
            <person name="Brown C.T."/>
            <person name="Hug L.A."/>
            <person name="Sharon I."/>
            <person name="Castelle C.J."/>
            <person name="Probst A.J."/>
            <person name="Thomas B.C."/>
            <person name="Singh A."/>
            <person name="Wilkins M.J."/>
            <person name="Karaoz U."/>
            <person name="Brodie E.L."/>
            <person name="Williams K.H."/>
            <person name="Hubbard S.S."/>
            <person name="Banfield J.F."/>
        </authorList>
    </citation>
    <scope>NUCLEOTIDE SEQUENCE [LARGE SCALE GENOMIC DNA]</scope>
</reference>
<dbReference type="Gene3D" id="3.60.20.10">
    <property type="entry name" value="Glutamine Phosphoribosylpyrophosphate, subunit 1, domain 1"/>
    <property type="match status" value="1"/>
</dbReference>
<feature type="region of interest" description="Disordered" evidence="21">
    <location>
        <begin position="910"/>
        <end position="934"/>
    </location>
</feature>
<protein>
    <recommendedName>
        <fullName evidence="19">Glutamate synthase [NADPH] large chain</fullName>
        <ecNumber evidence="5">1.4.1.13</ecNumber>
    </recommendedName>
    <alternativeName>
        <fullName evidence="20">Glutamate synthase subunit alpha</fullName>
    </alternativeName>
</protein>
<comment type="cofactor">
    <cofactor evidence="1">
        <name>FMN</name>
        <dbReference type="ChEBI" id="CHEBI:58210"/>
    </cofactor>
</comment>
<dbReference type="SUPFAM" id="SSF56235">
    <property type="entry name" value="N-terminal nucleophile aminohydrolases (Ntn hydrolases)"/>
    <property type="match status" value="1"/>
</dbReference>
<dbReference type="Gene3D" id="2.160.20.60">
    <property type="entry name" value="Glutamate synthase, alpha subunit, C-terminal domain"/>
    <property type="match status" value="1"/>
</dbReference>
<dbReference type="EMBL" id="MFNF01000001">
    <property type="protein sequence ID" value="OGH04948.1"/>
    <property type="molecule type" value="Genomic_DNA"/>
</dbReference>
<dbReference type="CDD" id="cd00713">
    <property type="entry name" value="GltS"/>
    <property type="match status" value="1"/>
</dbReference>
<dbReference type="InterPro" id="IPR036485">
    <property type="entry name" value="Glu_synth_asu_C_sf"/>
</dbReference>
<dbReference type="InterPro" id="IPR006982">
    <property type="entry name" value="Glu_synth_centr_N"/>
</dbReference>
<dbReference type="InterPro" id="IPR050711">
    <property type="entry name" value="ET-N_metabolism_enzyme"/>
</dbReference>
<dbReference type="PANTHER" id="PTHR11938">
    <property type="entry name" value="FAD NADPH DEHYDROGENASE/OXIDOREDUCTASE"/>
    <property type="match status" value="1"/>
</dbReference>
<keyword evidence="10" id="KW-0274">FAD</keyword>
<dbReference type="SUPFAM" id="SSF69336">
    <property type="entry name" value="Alpha subunit of glutamate synthase, C-terminal domain"/>
    <property type="match status" value="1"/>
</dbReference>
<evidence type="ECO:0000256" key="15">
    <source>
        <dbReference type="ARBA" id="ARBA00023164"/>
    </source>
</evidence>
<dbReference type="PANTHER" id="PTHR11938:SF133">
    <property type="entry name" value="GLUTAMATE SYNTHASE (NADH)"/>
    <property type="match status" value="1"/>
</dbReference>
<evidence type="ECO:0000259" key="22">
    <source>
        <dbReference type="PROSITE" id="PS51278"/>
    </source>
</evidence>
<evidence type="ECO:0000256" key="5">
    <source>
        <dbReference type="ARBA" id="ARBA00012079"/>
    </source>
</evidence>
<comment type="catalytic activity">
    <reaction evidence="18">
        <text>2 L-glutamate + NADP(+) = L-glutamine + 2-oxoglutarate + NADPH + H(+)</text>
        <dbReference type="Rhea" id="RHEA:15501"/>
        <dbReference type="ChEBI" id="CHEBI:15378"/>
        <dbReference type="ChEBI" id="CHEBI:16810"/>
        <dbReference type="ChEBI" id="CHEBI:29985"/>
        <dbReference type="ChEBI" id="CHEBI:57783"/>
        <dbReference type="ChEBI" id="CHEBI:58349"/>
        <dbReference type="ChEBI" id="CHEBI:58359"/>
        <dbReference type="EC" id="1.4.1.13"/>
    </reaction>
</comment>
<gene>
    <name evidence="23" type="ORF">A2557_08210</name>
</gene>
<keyword evidence="14" id="KW-0411">Iron-sulfur</keyword>
<dbReference type="PROSITE" id="PS51278">
    <property type="entry name" value="GATASE_TYPE_2"/>
    <property type="match status" value="1"/>
</dbReference>
<evidence type="ECO:0000256" key="10">
    <source>
        <dbReference type="ARBA" id="ARBA00022827"/>
    </source>
</evidence>
<evidence type="ECO:0000256" key="17">
    <source>
        <dbReference type="ARBA" id="ARBA00037898"/>
    </source>
</evidence>